<gene>
    <name evidence="2" type="ORF">TRIVIDRAFT_69670</name>
</gene>
<comment type="caution">
    <text evidence="2">The sequence shown here is derived from an EMBL/GenBank/DDBJ whole genome shotgun (WGS) entry which is preliminary data.</text>
</comment>
<evidence type="ECO:0000313" key="2">
    <source>
        <dbReference type="EMBL" id="EHK20852.1"/>
    </source>
</evidence>
<name>G9MXF4_HYPVG</name>
<dbReference type="InterPro" id="IPR036770">
    <property type="entry name" value="Ankyrin_rpt-contain_sf"/>
</dbReference>
<dbReference type="PANTHER" id="PTHR34706">
    <property type="entry name" value="SLR1338 PROTEIN"/>
    <property type="match status" value="1"/>
</dbReference>
<dbReference type="Pfam" id="PF00023">
    <property type="entry name" value="Ank"/>
    <property type="match status" value="1"/>
</dbReference>
<evidence type="ECO:0000256" key="1">
    <source>
        <dbReference type="PROSITE-ProRule" id="PRU00023"/>
    </source>
</evidence>
<dbReference type="InParanoid" id="G9MXF4"/>
<dbReference type="SUPFAM" id="SSF48403">
    <property type="entry name" value="Ankyrin repeat"/>
    <property type="match status" value="1"/>
</dbReference>
<dbReference type="Pfam" id="PF12796">
    <property type="entry name" value="Ank_2"/>
    <property type="match status" value="1"/>
</dbReference>
<dbReference type="VEuPathDB" id="FungiDB:TRIVIDRAFT_69670"/>
<sequence>MSIYEDARKGLLVGSVLDAYIENKPNTLDEQSPDTGLTALAIAAIEGFPDEVEQLLKKGAGPDALSSNLETPLLLAAWKGKKERARIIQLLLKSMPPGSLNRTCKAADFNTPLMFAIKNKDYESIRLLVQAGAANDEKITNVDGFTVKQIADAVGDRLVTRSLLPDEKQKAALLAASVTSLLLYIVAWANKTVNGLVTELFELDPEINESIDKDLTREEFVDRVEEWMETHGPLKRFFQENDGFVQEITKKLVNLGKDPTNKLRNQDRSQTIKLSLYKQVIYCDDSTTMKREGRWESQKELVQRIAKITTMVLPRNEGVTLRFINRNVENSDNLTLEHLGNLLKGMDWQPGGDTAIGTNLRSKILQPLVYRKLEDGTLERPVLVIIMTDGMPEREDRTELEKAILECEKKIQESGYPPQTVKFMIGQVGTAKSATKFLASLRQNTDIARTTLVTSEKLDDAFKDYKANDGKLDKWLIETLFSPFQNLTGNNQH</sequence>
<protein>
    <submittedName>
        <fullName evidence="2">Uncharacterized protein</fullName>
    </submittedName>
</protein>
<keyword evidence="1" id="KW-0040">ANK repeat</keyword>
<dbReference type="GeneID" id="25797267"/>
<reference evidence="2 3" key="1">
    <citation type="journal article" date="2011" name="Genome Biol.">
        <title>Comparative genome sequence analysis underscores mycoparasitism as the ancestral life style of Trichoderma.</title>
        <authorList>
            <person name="Kubicek C.P."/>
            <person name="Herrera-Estrella A."/>
            <person name="Seidl-Seiboth V."/>
            <person name="Martinez D.A."/>
            <person name="Druzhinina I.S."/>
            <person name="Thon M."/>
            <person name="Zeilinger S."/>
            <person name="Casas-Flores S."/>
            <person name="Horwitz B.A."/>
            <person name="Mukherjee P.K."/>
            <person name="Mukherjee M."/>
            <person name="Kredics L."/>
            <person name="Alcaraz L.D."/>
            <person name="Aerts A."/>
            <person name="Antal Z."/>
            <person name="Atanasova L."/>
            <person name="Cervantes-Badillo M.G."/>
            <person name="Challacombe J."/>
            <person name="Chertkov O."/>
            <person name="McCluskey K."/>
            <person name="Coulpier F."/>
            <person name="Deshpande N."/>
            <person name="von Doehren H."/>
            <person name="Ebbole D.J."/>
            <person name="Esquivel-Naranjo E.U."/>
            <person name="Fekete E."/>
            <person name="Flipphi M."/>
            <person name="Glaser F."/>
            <person name="Gomez-Rodriguez E.Y."/>
            <person name="Gruber S."/>
            <person name="Han C."/>
            <person name="Henrissat B."/>
            <person name="Hermosa R."/>
            <person name="Hernandez-Onate M."/>
            <person name="Karaffa L."/>
            <person name="Kosti I."/>
            <person name="Le Crom S."/>
            <person name="Lindquist E."/>
            <person name="Lucas S."/>
            <person name="Luebeck M."/>
            <person name="Luebeck P.S."/>
            <person name="Margeot A."/>
            <person name="Metz B."/>
            <person name="Misra M."/>
            <person name="Nevalainen H."/>
            <person name="Omann M."/>
            <person name="Packer N."/>
            <person name="Perrone G."/>
            <person name="Uresti-Rivera E.E."/>
            <person name="Salamov A."/>
            <person name="Schmoll M."/>
            <person name="Seiboth B."/>
            <person name="Shapiro H."/>
            <person name="Sukno S."/>
            <person name="Tamayo-Ramos J.A."/>
            <person name="Tisch D."/>
            <person name="Wiest A."/>
            <person name="Wilkinson H.H."/>
            <person name="Zhang M."/>
            <person name="Coutinho P.M."/>
            <person name="Kenerley C.M."/>
            <person name="Monte E."/>
            <person name="Baker S.E."/>
            <person name="Grigoriev I.V."/>
        </authorList>
    </citation>
    <scope>NUCLEOTIDE SEQUENCE [LARGE SCALE GENOMIC DNA]</scope>
    <source>
        <strain evidence="3">Gv29-8 / FGSC 10586</strain>
    </source>
</reference>
<dbReference type="Proteomes" id="UP000007115">
    <property type="component" value="Unassembled WGS sequence"/>
</dbReference>
<dbReference type="RefSeq" id="XP_013955047.1">
    <property type="nucleotide sequence ID" value="XM_014099572.1"/>
</dbReference>
<dbReference type="Gene3D" id="1.25.40.20">
    <property type="entry name" value="Ankyrin repeat-containing domain"/>
    <property type="match status" value="1"/>
</dbReference>
<proteinExistence type="predicted"/>
<dbReference type="EMBL" id="ABDF02000077">
    <property type="protein sequence ID" value="EHK20852.1"/>
    <property type="molecule type" value="Genomic_DNA"/>
</dbReference>
<dbReference type="STRING" id="413071.G9MXF4"/>
<keyword evidence="3" id="KW-1185">Reference proteome</keyword>
<dbReference type="HOGENOM" id="CLU_024883_0_0_1"/>
<dbReference type="OrthoDB" id="2142040at2759"/>
<organism evidence="2 3">
    <name type="scientific">Hypocrea virens (strain Gv29-8 / FGSC 10586)</name>
    <name type="common">Gliocladium virens</name>
    <name type="synonym">Trichoderma virens</name>
    <dbReference type="NCBI Taxonomy" id="413071"/>
    <lineage>
        <taxon>Eukaryota</taxon>
        <taxon>Fungi</taxon>
        <taxon>Dikarya</taxon>
        <taxon>Ascomycota</taxon>
        <taxon>Pezizomycotina</taxon>
        <taxon>Sordariomycetes</taxon>
        <taxon>Hypocreomycetidae</taxon>
        <taxon>Hypocreales</taxon>
        <taxon>Hypocreaceae</taxon>
        <taxon>Trichoderma</taxon>
    </lineage>
</organism>
<dbReference type="InterPro" id="IPR002110">
    <property type="entry name" value="Ankyrin_rpt"/>
</dbReference>
<dbReference type="SUPFAM" id="SSF53300">
    <property type="entry name" value="vWA-like"/>
    <property type="match status" value="1"/>
</dbReference>
<dbReference type="SMART" id="SM00248">
    <property type="entry name" value="ANK"/>
    <property type="match status" value="3"/>
</dbReference>
<accession>G9MXF4</accession>
<dbReference type="InterPro" id="IPR036465">
    <property type="entry name" value="vWFA_dom_sf"/>
</dbReference>
<dbReference type="AlphaFoldDB" id="G9MXF4"/>
<dbReference type="Gene3D" id="3.40.50.410">
    <property type="entry name" value="von Willebrand factor, type A domain"/>
    <property type="match status" value="1"/>
</dbReference>
<dbReference type="OMA" id="GRWESQK"/>
<evidence type="ECO:0000313" key="3">
    <source>
        <dbReference type="Proteomes" id="UP000007115"/>
    </source>
</evidence>
<dbReference type="PROSITE" id="PS50088">
    <property type="entry name" value="ANK_REPEAT"/>
    <property type="match status" value="1"/>
</dbReference>
<dbReference type="PANTHER" id="PTHR34706:SF3">
    <property type="entry name" value="ANKYRIN REPEAT PROTEIN (AFU_ORTHOLOGUE AFUA_7G06200)"/>
    <property type="match status" value="1"/>
</dbReference>
<dbReference type="eggNOG" id="ENOG502SKHS">
    <property type="taxonomic scope" value="Eukaryota"/>
</dbReference>
<feature type="repeat" description="ANK" evidence="1">
    <location>
        <begin position="35"/>
        <end position="67"/>
    </location>
</feature>